<protein>
    <submittedName>
        <fullName evidence="13">Cucumisin-like</fullName>
    </submittedName>
</protein>
<dbReference type="Gene3D" id="3.40.50.200">
    <property type="entry name" value="Peptidase S8/S53 domain"/>
    <property type="match status" value="1"/>
</dbReference>
<feature type="domain" description="Inhibitor I9" evidence="10">
    <location>
        <begin position="38"/>
        <end position="115"/>
    </location>
</feature>
<dbReference type="PANTHER" id="PTHR10795">
    <property type="entry name" value="PROPROTEIN CONVERTASE SUBTILISIN/KEXIN"/>
    <property type="match status" value="1"/>
</dbReference>
<evidence type="ECO:0000256" key="6">
    <source>
        <dbReference type="PIRSR" id="PIRSR615500-1"/>
    </source>
</evidence>
<dbReference type="InterPro" id="IPR023828">
    <property type="entry name" value="Peptidase_S8_Ser-AS"/>
</dbReference>
<gene>
    <name evidence="13" type="primary">LOC105160940</name>
</gene>
<feature type="active site" description="Charge relay system" evidence="6 7">
    <location>
        <position position="535"/>
    </location>
</feature>
<dbReference type="Pfam" id="PF00082">
    <property type="entry name" value="Peptidase_S8"/>
    <property type="match status" value="1"/>
</dbReference>
<keyword evidence="5 7" id="KW-0720">Serine protease</keyword>
<accession>A0A6I9T1Q3</accession>
<comment type="similarity">
    <text evidence="1 7">Belongs to the peptidase S8 family.</text>
</comment>
<dbReference type="Pfam" id="PF17766">
    <property type="entry name" value="fn3_6"/>
    <property type="match status" value="1"/>
</dbReference>
<dbReference type="InterPro" id="IPR015500">
    <property type="entry name" value="Peptidase_S8_subtilisin-rel"/>
</dbReference>
<sequence length="740" mass="78345">MMTTTRISPAWPLLLITLVCSLCISCSGDAHDGTDEKVYVVYMGDRPKGEFSATAQHMSMLQATIGSKRASESWLYSYKRSFNGFVAKLTEEEKTKIASLEGVVSVFPSTKKQLHTTRSWDFMGFPVAAERTKTESDVIVGMLDTGIWPESPSFDDKDFGAPPTKWKGTCQSSSNFTCNNKIIGARYYHSEGTISPPDFPSPRDSEGHGSHTASTAAGGLVYGANLYGLGAGTARGGVPSARIAVYKICWSDGCSDADILAAFDDAIADGVDIISISVGGFFPSDYFADPIAIGAFHAMKNGVLTSNSAGNSGPDSASIVNFSPWSLSVAASTIDRKFLTNVQLGNNESYVGVSVNTFVLENESYPLVYGGNVPNTAGGYDNSTSRYCEFDSLDPKLVEGTIVLCDGLNDAEPATVAGAAGTIMHDDYFRDFAFSFPLPASYLGNDDGDKVHGYINGTSKPTATIFKSVEVNDTLAPFVVSFSSRGPNPITADLLKPDLTAPGVDILAAWSEATTVTGYPDDPRVVPYNIISGTSMSCPHASGAAAYVKSFNPTWSPSAIKSALMTTAASMRVATNTDAEFAYGSGHIDPLKAKSPGLVYDIEEADYVSFLCGQGYSNKNLQLITGDNTTCTASNNATVYDLNYPSFTLSAASGASISRVFHRTVTNVGSASSTYRAAVVAPPALSIQVQPSILSFKSVGEKQSFAVTVTASVDESVLSASLVWDDGEYKVRSPVVAYAA</sequence>
<evidence type="ECO:0000256" key="8">
    <source>
        <dbReference type="SAM" id="SignalP"/>
    </source>
</evidence>
<feature type="active site" description="Charge relay system" evidence="6 7">
    <location>
        <position position="144"/>
    </location>
</feature>
<dbReference type="PROSITE" id="PS51892">
    <property type="entry name" value="SUBTILASE"/>
    <property type="match status" value="1"/>
</dbReference>
<evidence type="ECO:0000256" key="1">
    <source>
        <dbReference type="ARBA" id="ARBA00011073"/>
    </source>
</evidence>
<dbReference type="Gene3D" id="3.30.70.80">
    <property type="entry name" value="Peptidase S8 propeptide/proteinase inhibitor I9"/>
    <property type="match status" value="1"/>
</dbReference>
<evidence type="ECO:0000256" key="5">
    <source>
        <dbReference type="ARBA" id="ARBA00022825"/>
    </source>
</evidence>
<dbReference type="PRINTS" id="PR00723">
    <property type="entry name" value="SUBTILISIN"/>
</dbReference>
<keyword evidence="4 7" id="KW-0378">Hydrolase</keyword>
<feature type="signal peptide" evidence="8">
    <location>
        <begin position="1"/>
        <end position="30"/>
    </location>
</feature>
<feature type="domain" description="Subtilisin-like protease fibronectin type-III" evidence="11">
    <location>
        <begin position="641"/>
        <end position="736"/>
    </location>
</feature>
<dbReference type="FunFam" id="3.40.50.200:FF:000006">
    <property type="entry name" value="Subtilisin-like protease SBT1.5"/>
    <property type="match status" value="1"/>
</dbReference>
<dbReference type="InParanoid" id="A0A6I9T1Q3"/>
<name>A0A6I9T1Q3_SESIN</name>
<dbReference type="AlphaFoldDB" id="A0A6I9T1Q3"/>
<keyword evidence="3 8" id="KW-0732">Signal</keyword>
<dbReference type="SUPFAM" id="SSF52743">
    <property type="entry name" value="Subtilisin-like"/>
    <property type="match status" value="1"/>
</dbReference>
<keyword evidence="2 7" id="KW-0645">Protease</keyword>
<dbReference type="InterPro" id="IPR010259">
    <property type="entry name" value="S8pro/Inhibitor_I9"/>
</dbReference>
<dbReference type="Gene3D" id="2.60.40.2310">
    <property type="match status" value="1"/>
</dbReference>
<dbReference type="Proteomes" id="UP000504604">
    <property type="component" value="Linkage group LG4"/>
</dbReference>
<reference evidence="13" key="1">
    <citation type="submission" date="2025-08" db="UniProtKB">
        <authorList>
            <consortium name="RefSeq"/>
        </authorList>
    </citation>
    <scope>IDENTIFICATION</scope>
</reference>
<dbReference type="OrthoDB" id="206201at2759"/>
<dbReference type="InterPro" id="IPR000209">
    <property type="entry name" value="Peptidase_S8/S53_dom"/>
</dbReference>
<organism evidence="12 13">
    <name type="scientific">Sesamum indicum</name>
    <name type="common">Oriental sesame</name>
    <name type="synonym">Sesamum orientale</name>
    <dbReference type="NCBI Taxonomy" id="4182"/>
    <lineage>
        <taxon>Eukaryota</taxon>
        <taxon>Viridiplantae</taxon>
        <taxon>Streptophyta</taxon>
        <taxon>Embryophyta</taxon>
        <taxon>Tracheophyta</taxon>
        <taxon>Spermatophyta</taxon>
        <taxon>Magnoliopsida</taxon>
        <taxon>eudicotyledons</taxon>
        <taxon>Gunneridae</taxon>
        <taxon>Pentapetalae</taxon>
        <taxon>asterids</taxon>
        <taxon>lamiids</taxon>
        <taxon>Lamiales</taxon>
        <taxon>Pedaliaceae</taxon>
        <taxon>Sesamum</taxon>
    </lineage>
</organism>
<keyword evidence="12" id="KW-1185">Reference proteome</keyword>
<dbReference type="GeneID" id="105160940"/>
<evidence type="ECO:0000256" key="3">
    <source>
        <dbReference type="ARBA" id="ARBA00022729"/>
    </source>
</evidence>
<dbReference type="InterPro" id="IPR041469">
    <property type="entry name" value="Subtilisin-like_FN3"/>
</dbReference>
<dbReference type="InterPro" id="IPR036852">
    <property type="entry name" value="Peptidase_S8/S53_dom_sf"/>
</dbReference>
<evidence type="ECO:0000256" key="4">
    <source>
        <dbReference type="ARBA" id="ARBA00022801"/>
    </source>
</evidence>
<evidence type="ECO:0000259" key="11">
    <source>
        <dbReference type="Pfam" id="PF17766"/>
    </source>
</evidence>
<dbReference type="KEGG" id="sind:105160940"/>
<dbReference type="InterPro" id="IPR037045">
    <property type="entry name" value="S8pro/Inhibitor_I9_sf"/>
</dbReference>
<evidence type="ECO:0000313" key="12">
    <source>
        <dbReference type="Proteomes" id="UP000504604"/>
    </source>
</evidence>
<proteinExistence type="inferred from homology"/>
<dbReference type="GO" id="GO:0006508">
    <property type="term" value="P:proteolysis"/>
    <property type="evidence" value="ECO:0007669"/>
    <property type="project" value="UniProtKB-KW"/>
</dbReference>
<dbReference type="InterPro" id="IPR034197">
    <property type="entry name" value="Peptidases_S8_3"/>
</dbReference>
<dbReference type="Gene3D" id="3.50.30.30">
    <property type="match status" value="1"/>
</dbReference>
<dbReference type="CDD" id="cd02120">
    <property type="entry name" value="PA_subtilisin_like"/>
    <property type="match status" value="1"/>
</dbReference>
<feature type="active site" description="Charge relay system" evidence="6 7">
    <location>
        <position position="208"/>
    </location>
</feature>
<evidence type="ECO:0000259" key="9">
    <source>
        <dbReference type="Pfam" id="PF00082"/>
    </source>
</evidence>
<dbReference type="PROSITE" id="PS00138">
    <property type="entry name" value="SUBTILASE_SER"/>
    <property type="match status" value="1"/>
</dbReference>
<feature type="domain" description="Peptidase S8/S53" evidence="9">
    <location>
        <begin position="136"/>
        <end position="586"/>
    </location>
</feature>
<dbReference type="InterPro" id="IPR045051">
    <property type="entry name" value="SBT"/>
</dbReference>
<evidence type="ECO:0000313" key="13">
    <source>
        <dbReference type="RefSeq" id="XP_011076782.1"/>
    </source>
</evidence>
<dbReference type="RefSeq" id="XP_011076782.1">
    <property type="nucleotide sequence ID" value="XM_011078480.2"/>
</dbReference>
<feature type="chain" id="PRO_5026739908" evidence="8">
    <location>
        <begin position="31"/>
        <end position="740"/>
    </location>
</feature>
<dbReference type="CDD" id="cd04852">
    <property type="entry name" value="Peptidases_S8_3"/>
    <property type="match status" value="1"/>
</dbReference>
<dbReference type="FunFam" id="3.30.70.80:FF:000002">
    <property type="entry name" value="Subtilisin-like protease SBT5.3"/>
    <property type="match status" value="1"/>
</dbReference>
<evidence type="ECO:0000256" key="7">
    <source>
        <dbReference type="PROSITE-ProRule" id="PRU01240"/>
    </source>
</evidence>
<dbReference type="GO" id="GO:0004252">
    <property type="term" value="F:serine-type endopeptidase activity"/>
    <property type="evidence" value="ECO:0007669"/>
    <property type="project" value="UniProtKB-UniRule"/>
</dbReference>
<evidence type="ECO:0000259" key="10">
    <source>
        <dbReference type="Pfam" id="PF05922"/>
    </source>
</evidence>
<evidence type="ECO:0000256" key="2">
    <source>
        <dbReference type="ARBA" id="ARBA00022670"/>
    </source>
</evidence>
<dbReference type="Pfam" id="PF05922">
    <property type="entry name" value="Inhibitor_I9"/>
    <property type="match status" value="1"/>
</dbReference>